<proteinExistence type="predicted"/>
<reference evidence="1 2" key="1">
    <citation type="journal article" date="2024" name="Ann. Entomol. Soc. Am.">
        <title>Genomic analyses of the southern and eastern yellowjacket wasps (Hymenoptera: Vespidae) reveal evolutionary signatures of social life.</title>
        <authorList>
            <person name="Catto M.A."/>
            <person name="Caine P.B."/>
            <person name="Orr S.E."/>
            <person name="Hunt B.G."/>
            <person name="Goodisman M.A.D."/>
        </authorList>
    </citation>
    <scope>NUCLEOTIDE SEQUENCE [LARGE SCALE GENOMIC DNA]</scope>
    <source>
        <strain evidence="1">233</strain>
        <tissue evidence="1">Head and thorax</tissue>
    </source>
</reference>
<sequence length="72" mass="8689">METDKKLNTQKNAIPRKPLEPLPSEMYLFQQCESRSMRSRNRVRKPIYFCFYVFLFNDEPGLTEDYDSEFAK</sequence>
<dbReference type="AlphaFoldDB" id="A0ABD2AHD1"/>
<evidence type="ECO:0000313" key="2">
    <source>
        <dbReference type="Proteomes" id="UP001607302"/>
    </source>
</evidence>
<dbReference type="Proteomes" id="UP001607302">
    <property type="component" value="Unassembled WGS sequence"/>
</dbReference>
<organism evidence="1 2">
    <name type="scientific">Vespula squamosa</name>
    <name type="common">Southern yellow jacket</name>
    <name type="synonym">Wasp</name>
    <dbReference type="NCBI Taxonomy" id="30214"/>
    <lineage>
        <taxon>Eukaryota</taxon>
        <taxon>Metazoa</taxon>
        <taxon>Ecdysozoa</taxon>
        <taxon>Arthropoda</taxon>
        <taxon>Hexapoda</taxon>
        <taxon>Insecta</taxon>
        <taxon>Pterygota</taxon>
        <taxon>Neoptera</taxon>
        <taxon>Endopterygota</taxon>
        <taxon>Hymenoptera</taxon>
        <taxon>Apocrita</taxon>
        <taxon>Aculeata</taxon>
        <taxon>Vespoidea</taxon>
        <taxon>Vespidae</taxon>
        <taxon>Vespinae</taxon>
        <taxon>Vespula</taxon>
    </lineage>
</organism>
<evidence type="ECO:0000313" key="1">
    <source>
        <dbReference type="EMBL" id="KAL2720029.1"/>
    </source>
</evidence>
<name>A0ABD2AHD1_VESSQ</name>
<dbReference type="EMBL" id="JAUDFV010000147">
    <property type="protein sequence ID" value="KAL2720029.1"/>
    <property type="molecule type" value="Genomic_DNA"/>
</dbReference>
<gene>
    <name evidence="1" type="ORF">V1478_010295</name>
</gene>
<comment type="caution">
    <text evidence="1">The sequence shown here is derived from an EMBL/GenBank/DDBJ whole genome shotgun (WGS) entry which is preliminary data.</text>
</comment>
<accession>A0ABD2AHD1</accession>
<protein>
    <submittedName>
        <fullName evidence="1">Uncharacterized protein</fullName>
    </submittedName>
</protein>
<keyword evidence="2" id="KW-1185">Reference proteome</keyword>